<dbReference type="KEGG" id="vg:10228639"/>
<dbReference type="EMBL" id="HQ641347">
    <property type="protein sequence ID" value="ADX87976.1"/>
    <property type="molecule type" value="Genomic_DNA"/>
</dbReference>
<dbReference type="RefSeq" id="YP_004251101.1">
    <property type="nucleotide sequence ID" value="NC_015157.1"/>
</dbReference>
<dbReference type="Proteomes" id="UP000007502">
    <property type="component" value="Segment"/>
</dbReference>
<dbReference type="GeneID" id="10228639"/>
<reference evidence="1 2" key="1">
    <citation type="journal article" date="2011" name="MBio">
        <title>Evidence of a dominant lineage of Vibrio cholerae-specific lytic bacteriophages shed by cholera patients over a 10-year period in Dhaka, Bangladesh.</title>
        <authorList>
            <person name="Seed K.D."/>
            <person name="Bodi K.L."/>
            <person name="Kropinski A.M."/>
            <person name="Ackermann H.W."/>
            <person name="Calderwood S.B."/>
            <person name="Qadri F."/>
            <person name="Camilli A."/>
        </authorList>
    </citation>
    <scope>NUCLEOTIDE SEQUENCE [LARGE SCALE GENOMIC DNA]</scope>
</reference>
<organism evidence="1 2">
    <name type="scientific">Vibrio phage ICP1</name>
    <dbReference type="NCBI Taxonomy" id="979525"/>
    <lineage>
        <taxon>Viruses</taxon>
        <taxon>Duplodnaviria</taxon>
        <taxon>Heunggongvirae</taxon>
        <taxon>Uroviricota</taxon>
        <taxon>Caudoviricetes</taxon>
        <taxon>Mohonavirus</taxon>
        <taxon>Mohonavirus ICP1</taxon>
    </lineage>
</organism>
<sequence length="77" mass="8802">MKPLLKIQEGVIECTFDVVDVNSRSQRTVGTFISDGEGKYTFEPYHLVAGFVAIPMRLSDEEQYQIDWIKYELEGGI</sequence>
<evidence type="ECO:0000313" key="1">
    <source>
        <dbReference type="EMBL" id="ADX87976.1"/>
    </source>
</evidence>
<proteinExistence type="predicted"/>
<accession>F1D1I2</accession>
<name>F1D1I2_9CAUD</name>
<gene>
    <name evidence="1" type="primary">ORF159</name>
</gene>
<protein>
    <submittedName>
        <fullName evidence="1">Uncharacterized protein ORF159</fullName>
    </submittedName>
</protein>
<keyword evidence="2" id="KW-1185">Reference proteome</keyword>
<evidence type="ECO:0000313" key="2">
    <source>
        <dbReference type="Proteomes" id="UP000007502"/>
    </source>
</evidence>